<evidence type="ECO:0000313" key="3">
    <source>
        <dbReference type="Proteomes" id="UP000284375"/>
    </source>
</evidence>
<proteinExistence type="predicted"/>
<dbReference type="OrthoDB" id="5182070at2759"/>
<evidence type="ECO:0000256" key="1">
    <source>
        <dbReference type="SAM" id="SignalP"/>
    </source>
</evidence>
<gene>
    <name evidence="2" type="ORF">VSDG_04225</name>
</gene>
<feature type="chain" id="PRO_5019050281" description="CBM1 domain-containing protein" evidence="1">
    <location>
        <begin position="24"/>
        <end position="80"/>
    </location>
</feature>
<feature type="signal peptide" evidence="1">
    <location>
        <begin position="1"/>
        <end position="23"/>
    </location>
</feature>
<dbReference type="AlphaFoldDB" id="A0A423W5D6"/>
<keyword evidence="3" id="KW-1185">Reference proteome</keyword>
<evidence type="ECO:0008006" key="4">
    <source>
        <dbReference type="Google" id="ProtNLM"/>
    </source>
</evidence>
<dbReference type="EMBL" id="LJZO01000013">
    <property type="protein sequence ID" value="ROV98529.1"/>
    <property type="molecule type" value="Genomic_DNA"/>
</dbReference>
<sequence>MMSSRPILATISFFAIMAVPAHGTELEFCTESVYAPGDVCPAAQPSSGSGTCYSLTVKAGTCCSAGPTVNTDINALYSSE</sequence>
<accession>A0A423W5D6</accession>
<reference evidence="2 3" key="1">
    <citation type="submission" date="2015-09" db="EMBL/GenBank/DDBJ databases">
        <title>Host preference determinants of Valsa canker pathogens revealed by comparative genomics.</title>
        <authorList>
            <person name="Yin Z."/>
            <person name="Huang L."/>
        </authorList>
    </citation>
    <scope>NUCLEOTIDE SEQUENCE [LARGE SCALE GENOMIC DNA]</scope>
    <source>
        <strain evidence="2 3">YSFL</strain>
    </source>
</reference>
<comment type="caution">
    <text evidence="2">The sequence shown here is derived from an EMBL/GenBank/DDBJ whole genome shotgun (WGS) entry which is preliminary data.</text>
</comment>
<dbReference type="Proteomes" id="UP000284375">
    <property type="component" value="Unassembled WGS sequence"/>
</dbReference>
<protein>
    <recommendedName>
        <fullName evidence="4">CBM1 domain-containing protein</fullName>
    </recommendedName>
</protein>
<organism evidence="2 3">
    <name type="scientific">Cytospora chrysosperma</name>
    <name type="common">Cytospora canker fungus</name>
    <name type="synonym">Sphaeria chrysosperma</name>
    <dbReference type="NCBI Taxonomy" id="252740"/>
    <lineage>
        <taxon>Eukaryota</taxon>
        <taxon>Fungi</taxon>
        <taxon>Dikarya</taxon>
        <taxon>Ascomycota</taxon>
        <taxon>Pezizomycotina</taxon>
        <taxon>Sordariomycetes</taxon>
        <taxon>Sordariomycetidae</taxon>
        <taxon>Diaporthales</taxon>
        <taxon>Cytosporaceae</taxon>
        <taxon>Cytospora</taxon>
    </lineage>
</organism>
<name>A0A423W5D6_CYTCH</name>
<evidence type="ECO:0000313" key="2">
    <source>
        <dbReference type="EMBL" id="ROV98529.1"/>
    </source>
</evidence>
<keyword evidence="1" id="KW-0732">Signal</keyword>